<evidence type="ECO:0000256" key="1">
    <source>
        <dbReference type="ARBA" id="ARBA00004196"/>
    </source>
</evidence>
<evidence type="ECO:0000313" key="7">
    <source>
        <dbReference type="Proteomes" id="UP000238042"/>
    </source>
</evidence>
<evidence type="ECO:0000313" key="6">
    <source>
        <dbReference type="EMBL" id="PQL94298.1"/>
    </source>
</evidence>
<dbReference type="InterPro" id="IPR012336">
    <property type="entry name" value="Thioredoxin-like_fold"/>
</dbReference>
<keyword evidence="7" id="KW-1185">Reference proteome</keyword>
<dbReference type="PROSITE" id="PS51352">
    <property type="entry name" value="THIOREDOXIN_2"/>
    <property type="match status" value="1"/>
</dbReference>
<organism evidence="6 7">
    <name type="scientific">Apibacter adventoris</name>
    <dbReference type="NCBI Taxonomy" id="1679466"/>
    <lineage>
        <taxon>Bacteria</taxon>
        <taxon>Pseudomonadati</taxon>
        <taxon>Bacteroidota</taxon>
        <taxon>Flavobacteriia</taxon>
        <taxon>Flavobacteriales</taxon>
        <taxon>Weeksellaceae</taxon>
        <taxon>Apibacter</taxon>
    </lineage>
</organism>
<evidence type="ECO:0000256" key="3">
    <source>
        <dbReference type="ARBA" id="ARBA00023157"/>
    </source>
</evidence>
<gene>
    <name evidence="6" type="ORF">C4S77_03770</name>
</gene>
<comment type="subcellular location">
    <subcellularLocation>
        <location evidence="1">Cell envelope</location>
    </subcellularLocation>
</comment>
<evidence type="ECO:0000256" key="4">
    <source>
        <dbReference type="ARBA" id="ARBA00023284"/>
    </source>
</evidence>
<dbReference type="PANTHER" id="PTHR42852">
    <property type="entry name" value="THIOL:DISULFIDE INTERCHANGE PROTEIN DSBE"/>
    <property type="match status" value="1"/>
</dbReference>
<keyword evidence="2" id="KW-0201">Cytochrome c-type biogenesis</keyword>
<dbReference type="OrthoDB" id="1098640at2"/>
<dbReference type="InterPro" id="IPR050553">
    <property type="entry name" value="Thioredoxin_ResA/DsbE_sf"/>
</dbReference>
<dbReference type="RefSeq" id="WP_105246191.1">
    <property type="nucleotide sequence ID" value="NZ_PSZM01000024.1"/>
</dbReference>
<dbReference type="SUPFAM" id="SSF52833">
    <property type="entry name" value="Thioredoxin-like"/>
    <property type="match status" value="1"/>
</dbReference>
<accession>A0A2S8AF83</accession>
<name>A0A2S8AF83_9FLAO</name>
<dbReference type="Pfam" id="PF13905">
    <property type="entry name" value="Thioredoxin_8"/>
    <property type="match status" value="1"/>
</dbReference>
<reference evidence="6 7" key="1">
    <citation type="submission" date="2018-02" db="EMBL/GenBank/DDBJ databases">
        <title>Genome sequences of Apibacter spp., gut symbionts of Asian honey bees.</title>
        <authorList>
            <person name="Kwong W.K."/>
            <person name="Steele M.I."/>
            <person name="Moran N.A."/>
        </authorList>
    </citation>
    <scope>NUCLEOTIDE SEQUENCE [LARGE SCALE GENOMIC DNA]</scope>
    <source>
        <strain evidence="7">wkB301</strain>
    </source>
</reference>
<evidence type="ECO:0000256" key="2">
    <source>
        <dbReference type="ARBA" id="ARBA00022748"/>
    </source>
</evidence>
<evidence type="ECO:0000259" key="5">
    <source>
        <dbReference type="PROSITE" id="PS51352"/>
    </source>
</evidence>
<comment type="caution">
    <text evidence="6">The sequence shown here is derived from an EMBL/GenBank/DDBJ whole genome shotgun (WGS) entry which is preliminary data.</text>
</comment>
<dbReference type="Proteomes" id="UP000238042">
    <property type="component" value="Unassembled WGS sequence"/>
</dbReference>
<dbReference type="CDD" id="cd02966">
    <property type="entry name" value="TlpA_like_family"/>
    <property type="match status" value="1"/>
</dbReference>
<protein>
    <submittedName>
        <fullName evidence="6">Alkyl hydroperoxide reductase</fullName>
    </submittedName>
</protein>
<dbReference type="EMBL" id="PSZM01000024">
    <property type="protein sequence ID" value="PQL94298.1"/>
    <property type="molecule type" value="Genomic_DNA"/>
</dbReference>
<dbReference type="GO" id="GO:0017004">
    <property type="term" value="P:cytochrome complex assembly"/>
    <property type="evidence" value="ECO:0007669"/>
    <property type="project" value="UniProtKB-KW"/>
</dbReference>
<dbReference type="GO" id="GO:0030313">
    <property type="term" value="C:cell envelope"/>
    <property type="evidence" value="ECO:0007669"/>
    <property type="project" value="UniProtKB-SubCell"/>
</dbReference>
<dbReference type="InterPro" id="IPR013766">
    <property type="entry name" value="Thioredoxin_domain"/>
</dbReference>
<dbReference type="InterPro" id="IPR036249">
    <property type="entry name" value="Thioredoxin-like_sf"/>
</dbReference>
<proteinExistence type="predicted"/>
<feature type="domain" description="Thioredoxin" evidence="5">
    <location>
        <begin position="16"/>
        <end position="172"/>
    </location>
</feature>
<dbReference type="PANTHER" id="PTHR42852:SF6">
    <property type="entry name" value="THIOL:DISULFIDE INTERCHANGE PROTEIN DSBE"/>
    <property type="match status" value="1"/>
</dbReference>
<dbReference type="AlphaFoldDB" id="A0A2S8AF83"/>
<dbReference type="Gene3D" id="3.40.30.10">
    <property type="entry name" value="Glutaredoxin"/>
    <property type="match status" value="1"/>
</dbReference>
<keyword evidence="4" id="KW-0676">Redox-active center</keyword>
<keyword evidence="3" id="KW-1015">Disulfide bond</keyword>
<sequence>MRHIFYSFLLSFLFYPLTAQKVPEILKKEFSQESLVQTVDNIEGDKTSIHSVLKKHLGKIVVIEFWASWCKDCLLSMPETHKLSENNPQVDFIYLSLDRSEDTWKKGIEKYNLSMGDNYWFSSGWKNPFNEFIDLNWIPRYMVIDTKGKIAKYYAISAKDPELQETINLLLQ</sequence>